<evidence type="ECO:0000256" key="2">
    <source>
        <dbReference type="ARBA" id="ARBA00022723"/>
    </source>
</evidence>
<feature type="domain" description="Superoxide dismutase copper/zinc binding" evidence="5">
    <location>
        <begin position="579"/>
        <end position="700"/>
    </location>
</feature>
<dbReference type="Gene3D" id="2.60.40.200">
    <property type="entry name" value="Superoxide dismutase, copper/zinc binding domain"/>
    <property type="match status" value="4"/>
</dbReference>
<dbReference type="SUPFAM" id="SSF55920">
    <property type="entry name" value="Creatinase/aminopeptidase"/>
    <property type="match status" value="1"/>
</dbReference>
<dbReference type="Proteomes" id="UP000283210">
    <property type="component" value="Chromosome 1"/>
</dbReference>
<dbReference type="InterPro" id="IPR001424">
    <property type="entry name" value="SOD_Cu_Zn_dom"/>
</dbReference>
<dbReference type="PANTHER" id="PTHR43763:SF6">
    <property type="entry name" value="XAA-PRO AMINOPEPTIDASE 1"/>
    <property type="match status" value="1"/>
</dbReference>
<evidence type="ECO:0000256" key="4">
    <source>
        <dbReference type="SAM" id="SignalP"/>
    </source>
</evidence>
<evidence type="ECO:0000256" key="3">
    <source>
        <dbReference type="ARBA" id="ARBA00022801"/>
    </source>
</evidence>
<dbReference type="PANTHER" id="PTHR43763">
    <property type="entry name" value="XAA-PRO AMINOPEPTIDASE 1"/>
    <property type="match status" value="1"/>
</dbReference>
<dbReference type="SUPFAM" id="SSF53092">
    <property type="entry name" value="Creatinase/prolidase N-terminal domain"/>
    <property type="match status" value="1"/>
</dbReference>
<feature type="signal peptide" evidence="4">
    <location>
        <begin position="1"/>
        <end position="18"/>
    </location>
</feature>
<dbReference type="InterPro" id="IPR050422">
    <property type="entry name" value="X-Pro_aminopeptidase_P"/>
</dbReference>
<dbReference type="Gene3D" id="3.40.350.10">
    <property type="entry name" value="Creatinase/prolidase N-terminal domain"/>
    <property type="match status" value="2"/>
</dbReference>
<evidence type="ECO:0000313" key="9">
    <source>
        <dbReference type="EMBL" id="RVE75631.1"/>
    </source>
</evidence>
<feature type="chain" id="PRO_5018649659" description="Xaa-Pro aminopeptidase 1" evidence="4">
    <location>
        <begin position="19"/>
        <end position="1579"/>
    </location>
</feature>
<feature type="domain" description="Creatinase N-terminal" evidence="7">
    <location>
        <begin position="1034"/>
        <end position="1131"/>
    </location>
</feature>
<dbReference type="SUPFAM" id="SSF49329">
    <property type="entry name" value="Cu,Zn superoxide dismutase-like"/>
    <property type="match status" value="4"/>
</dbReference>
<dbReference type="Pfam" id="PF00080">
    <property type="entry name" value="Sod_Cu"/>
    <property type="match status" value="3"/>
</dbReference>
<dbReference type="InterPro" id="IPR000994">
    <property type="entry name" value="Pept_M24"/>
</dbReference>
<dbReference type="GO" id="GO:0046872">
    <property type="term" value="F:metal ion binding"/>
    <property type="evidence" value="ECO:0007669"/>
    <property type="project" value="UniProtKB-KW"/>
</dbReference>
<dbReference type="OrthoDB" id="9995434at2759"/>
<evidence type="ECO:0008006" key="11">
    <source>
        <dbReference type="Google" id="ProtNLM"/>
    </source>
</evidence>
<evidence type="ECO:0000256" key="1">
    <source>
        <dbReference type="ARBA" id="ARBA00008766"/>
    </source>
</evidence>
<dbReference type="InterPro" id="IPR029149">
    <property type="entry name" value="Creatin/AminoP/Spt16_N"/>
</dbReference>
<keyword evidence="4" id="KW-0732">Signal</keyword>
<dbReference type="Pfam" id="PF00557">
    <property type="entry name" value="Peptidase_M24"/>
    <property type="match status" value="1"/>
</dbReference>
<feature type="domain" description="Peptidase M24 C-terminal" evidence="8">
    <location>
        <begin position="1516"/>
        <end position="1578"/>
    </location>
</feature>
<dbReference type="FunFam" id="3.90.230.10:FF:000004">
    <property type="entry name" value="xaa-Pro aminopeptidase 1 isoform X1"/>
    <property type="match status" value="1"/>
</dbReference>
<feature type="domain" description="Peptidase M24" evidence="6">
    <location>
        <begin position="1288"/>
        <end position="1501"/>
    </location>
</feature>
<reference evidence="9 10" key="1">
    <citation type="submission" date="2018-11" db="EMBL/GenBank/DDBJ databases">
        <authorList>
            <person name="Lopez-Roques C."/>
            <person name="Donnadieu C."/>
            <person name="Bouchez O."/>
            <person name="Klopp C."/>
            <person name="Cabau C."/>
            <person name="Zahm M."/>
        </authorList>
    </citation>
    <scope>NUCLEOTIDE SEQUENCE [LARGE SCALE GENOMIC DNA]</scope>
    <source>
        <strain evidence="9">RS831</strain>
        <tissue evidence="9">Whole body</tissue>
    </source>
</reference>
<dbReference type="Gene3D" id="3.90.230.10">
    <property type="entry name" value="Creatinase/methionine aminopeptidase superfamily"/>
    <property type="match status" value="1"/>
</dbReference>
<accession>A0A3S2UPW4</accession>
<dbReference type="InterPro" id="IPR036005">
    <property type="entry name" value="Creatinase/aminopeptidase-like"/>
</dbReference>
<organism evidence="9 10">
    <name type="scientific">Oryzias javanicus</name>
    <name type="common">Javanese ricefish</name>
    <name type="synonym">Aplocheilus javanicus</name>
    <dbReference type="NCBI Taxonomy" id="123683"/>
    <lineage>
        <taxon>Eukaryota</taxon>
        <taxon>Metazoa</taxon>
        <taxon>Chordata</taxon>
        <taxon>Craniata</taxon>
        <taxon>Vertebrata</taxon>
        <taxon>Euteleostomi</taxon>
        <taxon>Actinopterygii</taxon>
        <taxon>Neopterygii</taxon>
        <taxon>Teleostei</taxon>
        <taxon>Neoteleostei</taxon>
        <taxon>Acanthomorphata</taxon>
        <taxon>Ovalentaria</taxon>
        <taxon>Atherinomorphae</taxon>
        <taxon>Beloniformes</taxon>
        <taxon>Adrianichthyidae</taxon>
        <taxon>Oryziinae</taxon>
        <taxon>Oryzias</taxon>
    </lineage>
</organism>
<dbReference type="GO" id="GO:0070006">
    <property type="term" value="F:metalloaminopeptidase activity"/>
    <property type="evidence" value="ECO:0007669"/>
    <property type="project" value="InterPro"/>
</dbReference>
<dbReference type="EMBL" id="CM012437">
    <property type="protein sequence ID" value="RVE75631.1"/>
    <property type="molecule type" value="Genomic_DNA"/>
</dbReference>
<reference evidence="9 10" key="2">
    <citation type="submission" date="2019-01" db="EMBL/GenBank/DDBJ databases">
        <title>A chromosome length genome reference of the Java medaka (oryzias javanicus).</title>
        <authorList>
            <person name="Herpin A."/>
            <person name="Takehana Y."/>
            <person name="Naruse K."/>
            <person name="Ansai S."/>
            <person name="Kawaguchi M."/>
        </authorList>
    </citation>
    <scope>NUCLEOTIDE SEQUENCE [LARGE SCALE GENOMIC DNA]</scope>
    <source>
        <strain evidence="9">RS831</strain>
        <tissue evidence="9">Whole body</tissue>
    </source>
</reference>
<sequence>MCLLIAALLFVVTGSVNCADFVAPLNMDGVTGLVSFNSTSQTALVSISGAGSCGLLNFSLSEFPVMYGHFRNPCSEANIGPSIFTFQADPSKNDPISMPLLFGQRSNLDDLSLSLQTCSSNKVCTVVSQSQTSSTLHARFTDSISGNIYIRLNLNNANSRLLADLATVDSSTSQTNVSLFGSLSTAPSCDVLLGNGAPTALIDLGVVKVGLPLLPQKSRLDLRSFNSSYKFLLYRIGSTYKCAQIYNLPRKQVRATVNMKGIKGYFSFFQASPFDLTNITVNLTNLDSRVGPFHVHKFPVPNAIGSGLCSNDNVGGHWNPFGIDTTSQSYPKGPGSTHDKYEMGDLSTKHESLKDKNEMSKTFTDFNLPLFGQNSIVGRSVVIHNQTDNARFACASIGFPGEVTVGKAMFQSPVVGEVWFTQLVNNPLSDVSIFVDLSYGNPTKTQSQNHNWHVHTFPISSERDDDEMRCSTTGGHWNPFQITVDSSYAANCGPSTPFSCEAGDLASKHSTIDLSANVGGVVSKHFFTDVTSWVPGIIGRSIVIHEAGRGAPRIACANVTEVRVPKAILGKWSGPGSFDGQVQFSQAVPQGPTTIQVSFKNLDSIAGGYHVHMLPLIPGSSSPCSNGDILGHFNPIAWNVSNSPLPGMGTVDQYEVGDISGKFGMLTGRTSFDAVYEDPSMPLTGPYSIVGRSLVIHHTNSTRLRCADIIANTSTVGRLITSKAVFSGLVAGTVQLRQQMFADGSYSDVTLDVNLQSSSRANILQVSLFVGSNRMNGSVCDSVGSSFNPFNMTSKSSSCSLENPLSCVVGEISARQGNVSLTQRQVFSDSIIQLSGDNTVVHRSLVLKDGDTIVACADILPDSPSSEQTFPNVPNFSRFDFRRRVADVLQVETARVTILPGSPFTVQGSECQRVNYMVSGEVSADQLSSVKTSAAMGVFRESDLCTKSAGGAGLLLPGRLLLALMFPVAVLLPSTALRGRTADAAMSPKITGELLRLLRSAMRNCKYVSEPIQAYIIPSGDAHQSEYIAPCDCRREFISGFNGSAGTAIVTEQHAAMWTDGRYFLQASQQMDNNWTLMKMGLKETPSQEDWLISVLPENSKVGVDPWIIAADQWKHMSKALSSAGHSLVAVQDNLIDVVWTDRPERASSQLRILGLEHAGVSWQEKVTALRGKMAERKIHWFVATALDEIAWLFNLRGADIEYNPVFFAYAILGMNSIRLFVDLKRLADPALRDHLQLDSPSKADMSIQTFPPAAASHRSSLSPTELLFLTLHSALAKAVKNPTEVQGMKLAHIKDAVALCELFAWLEKEIPKGTVTEISAADKAEELRSQQKDFVGLSFPTISGVGPNAAIIHYRALPETNRTLTVNEVYLIDSGAQYLDGTTDVTRTMHFGTPSAYEKECFTYVLKGHIAVSAAIFPNGTKGHLLDSFARAALWESGLDYLHGTGHGVGCFLNVHEGPCGISYKTFADEPLEAGMIVSDEPGYYEEGSFGIRVENVVLVVPAKPKYNYRNRGSLTFEPLTLVPIQVKMMTAELLTQRERDWVNEYHRKCREVVGAELERQGRKQALEWLIRETQPIV</sequence>
<dbReference type="Pfam" id="PF16189">
    <property type="entry name" value="Creatinase_N_2"/>
    <property type="match status" value="1"/>
</dbReference>
<evidence type="ECO:0000313" key="10">
    <source>
        <dbReference type="Proteomes" id="UP000283210"/>
    </source>
</evidence>
<dbReference type="CDD" id="cd01085">
    <property type="entry name" value="APP"/>
    <property type="match status" value="1"/>
</dbReference>
<evidence type="ECO:0000259" key="6">
    <source>
        <dbReference type="Pfam" id="PF00557"/>
    </source>
</evidence>
<proteinExistence type="inferred from homology"/>
<evidence type="ECO:0000259" key="5">
    <source>
        <dbReference type="Pfam" id="PF00080"/>
    </source>
</evidence>
<comment type="similarity">
    <text evidence="1">Belongs to the peptidase M24B family.</text>
</comment>
<gene>
    <name evidence="9" type="ORF">OJAV_G00000810</name>
</gene>
<dbReference type="GO" id="GO:0006801">
    <property type="term" value="P:superoxide metabolic process"/>
    <property type="evidence" value="ECO:0007669"/>
    <property type="project" value="InterPro"/>
</dbReference>
<dbReference type="Pfam" id="PF16188">
    <property type="entry name" value="Peptidase_M24_C"/>
    <property type="match status" value="1"/>
</dbReference>
<dbReference type="GO" id="GO:0005737">
    <property type="term" value="C:cytoplasm"/>
    <property type="evidence" value="ECO:0007669"/>
    <property type="project" value="UniProtKB-ARBA"/>
</dbReference>
<feature type="domain" description="Superoxide dismutase copper/zinc binding" evidence="5">
    <location>
        <begin position="415"/>
        <end position="547"/>
    </location>
</feature>
<dbReference type="Pfam" id="PF01321">
    <property type="entry name" value="Creatinase_N"/>
    <property type="match status" value="1"/>
</dbReference>
<dbReference type="InterPro" id="IPR032416">
    <property type="entry name" value="Peptidase_M24_C"/>
</dbReference>
<dbReference type="InterPro" id="IPR000587">
    <property type="entry name" value="Creatinase_N"/>
</dbReference>
<evidence type="ECO:0000259" key="7">
    <source>
        <dbReference type="Pfam" id="PF01321"/>
    </source>
</evidence>
<keyword evidence="2" id="KW-0479">Metal-binding</keyword>
<evidence type="ECO:0000259" key="8">
    <source>
        <dbReference type="Pfam" id="PF16188"/>
    </source>
</evidence>
<keyword evidence="3" id="KW-0378">Hydrolase</keyword>
<dbReference type="FunFam" id="3.40.350.10:FF:000001">
    <property type="entry name" value="Putative xaa-Pro aminopeptidase 1"/>
    <property type="match status" value="1"/>
</dbReference>
<dbReference type="InterPro" id="IPR033740">
    <property type="entry name" value="Pept_M24B"/>
</dbReference>
<feature type="domain" description="Superoxide dismutase copper/zinc binding" evidence="5">
    <location>
        <begin position="263"/>
        <end position="390"/>
    </location>
</feature>
<keyword evidence="10" id="KW-1185">Reference proteome</keyword>
<dbReference type="InterPro" id="IPR036423">
    <property type="entry name" value="SOD-like_Cu/Zn_dom_sf"/>
</dbReference>
<name>A0A3S2UPW4_ORYJA</name>
<protein>
    <recommendedName>
        <fullName evidence="11">Xaa-Pro aminopeptidase 1</fullName>
    </recommendedName>
</protein>